<sequence>ENTGTSTLQNCSIKMEENICMSSDVSTNHVTVNNHTPQESKHYPLETELRIPEELILPDFYDSEFQNFNTLYTNDTNDANVPSTNDTNFIGSGFYPLNASSTNIENSSDSGVVPVSTPPENIDTGFVSPKPYQSSENHLNQSQRSKCNFKTIDFISTVYDYAR</sequence>
<dbReference type="AlphaFoldDB" id="A0A1B6J4N8"/>
<feature type="non-terminal residue" evidence="1">
    <location>
        <position position="1"/>
    </location>
</feature>
<gene>
    <name evidence="1" type="ORF">g.50168</name>
</gene>
<proteinExistence type="predicted"/>
<accession>A0A1B6J4N8</accession>
<organism evidence="1">
    <name type="scientific">Homalodisca liturata</name>
    <dbReference type="NCBI Taxonomy" id="320908"/>
    <lineage>
        <taxon>Eukaryota</taxon>
        <taxon>Metazoa</taxon>
        <taxon>Ecdysozoa</taxon>
        <taxon>Arthropoda</taxon>
        <taxon>Hexapoda</taxon>
        <taxon>Insecta</taxon>
        <taxon>Pterygota</taxon>
        <taxon>Neoptera</taxon>
        <taxon>Paraneoptera</taxon>
        <taxon>Hemiptera</taxon>
        <taxon>Auchenorrhyncha</taxon>
        <taxon>Membracoidea</taxon>
        <taxon>Cicadellidae</taxon>
        <taxon>Cicadellinae</taxon>
        <taxon>Proconiini</taxon>
        <taxon>Homalodisca</taxon>
    </lineage>
</organism>
<reference evidence="1" key="1">
    <citation type="submission" date="2015-11" db="EMBL/GenBank/DDBJ databases">
        <title>De novo transcriptome assembly of four potential Pierce s Disease insect vectors from Arizona vineyards.</title>
        <authorList>
            <person name="Tassone E.E."/>
        </authorList>
    </citation>
    <scope>NUCLEOTIDE SEQUENCE</scope>
</reference>
<evidence type="ECO:0000313" key="1">
    <source>
        <dbReference type="EMBL" id="JAS94135.1"/>
    </source>
</evidence>
<dbReference type="EMBL" id="GECU01013571">
    <property type="protein sequence ID" value="JAS94135.1"/>
    <property type="molecule type" value="Transcribed_RNA"/>
</dbReference>
<protein>
    <submittedName>
        <fullName evidence="1">Uncharacterized protein</fullName>
    </submittedName>
</protein>
<name>A0A1B6J4N8_9HEMI</name>